<feature type="transmembrane region" description="Helical" evidence="1">
    <location>
        <begin position="203"/>
        <end position="221"/>
    </location>
</feature>
<evidence type="ECO:0000256" key="1">
    <source>
        <dbReference type="SAM" id="Phobius"/>
    </source>
</evidence>
<feature type="transmembrane region" description="Helical" evidence="1">
    <location>
        <begin position="293"/>
        <end position="315"/>
    </location>
</feature>
<keyword evidence="1" id="KW-0472">Membrane</keyword>
<evidence type="ECO:0000313" key="3">
    <source>
        <dbReference type="Proteomes" id="UP000831327"/>
    </source>
</evidence>
<feature type="transmembrane region" description="Helical" evidence="1">
    <location>
        <begin position="100"/>
        <end position="124"/>
    </location>
</feature>
<feature type="transmembrane region" description="Helical" evidence="1">
    <location>
        <begin position="6"/>
        <end position="26"/>
    </location>
</feature>
<sequence length="323" mass="33592">MPGFDLLLTNLLSPIVLAFALGAVAGFIRSELELPDPVLKLISIYLLFSIGLTGGRELAQVSVAEVAPLFGLAAALTVAIPVATFLVLRRLAGFDAQNAAAVAAHYGSVSSVTFFAAIAFARAMDKPAEGYMTAVVALMEWGVIVSLLLARVSMGRAKGGMSLGQLATDTLRGRGILLLSGGMLIGAVSTDAQWHQISPVYEGLFRGVLMIFLLEMGMTAARQVRDFATVGRFLTVFAIASPIVWGVVGVVAGHAIGLSQGGAFVLGAICASASYIDAPAACRAALPEASPGIYLTASLGVTFPFNLLLGLPLYWQVGAWLYG</sequence>
<dbReference type="InterPro" id="IPR010293">
    <property type="entry name" value="Sbt_1"/>
</dbReference>
<evidence type="ECO:0000313" key="2">
    <source>
        <dbReference type="EMBL" id="BDG70326.1"/>
    </source>
</evidence>
<dbReference type="PANTHER" id="PTHR40400:SF1">
    <property type="entry name" value="SLR1512 PROTEIN"/>
    <property type="match status" value="1"/>
</dbReference>
<feature type="transmembrane region" description="Helical" evidence="1">
    <location>
        <begin position="233"/>
        <end position="256"/>
    </location>
</feature>
<reference evidence="2 3" key="1">
    <citation type="journal article" date="2016" name="Microbes Environ.">
        <title>Phylogenetically diverse aerobic anoxygenic phototrophic bacteria isolated from epilithic biofilms in Tama river, Japan.</title>
        <authorList>
            <person name="Hirose S."/>
            <person name="Matsuura K."/>
            <person name="Haruta S."/>
        </authorList>
    </citation>
    <scope>NUCLEOTIDE SEQUENCE [LARGE SCALE GENOMIC DNA]</scope>
    <source>
        <strain evidence="2 3">S08</strain>
    </source>
</reference>
<proteinExistence type="predicted"/>
<dbReference type="Pfam" id="PF05982">
    <property type="entry name" value="Sbt_1"/>
    <property type="match status" value="1"/>
</dbReference>
<protein>
    <submittedName>
        <fullName evidence="2">Sodium-dependent bicarbonate transport family permease</fullName>
    </submittedName>
</protein>
<dbReference type="PANTHER" id="PTHR40400">
    <property type="entry name" value="SLR1512 PROTEIN"/>
    <property type="match status" value="1"/>
</dbReference>
<feature type="transmembrane region" description="Helical" evidence="1">
    <location>
        <begin position="171"/>
        <end position="188"/>
    </location>
</feature>
<keyword evidence="3" id="KW-1185">Reference proteome</keyword>
<dbReference type="RefSeq" id="WP_244457664.1">
    <property type="nucleotide sequence ID" value="NZ_AP025637.1"/>
</dbReference>
<organism evidence="2 3">
    <name type="scientific">Roseomonas fluvialis</name>
    <dbReference type="NCBI Taxonomy" id="1750527"/>
    <lineage>
        <taxon>Bacteria</taxon>
        <taxon>Pseudomonadati</taxon>
        <taxon>Pseudomonadota</taxon>
        <taxon>Alphaproteobacteria</taxon>
        <taxon>Acetobacterales</taxon>
        <taxon>Roseomonadaceae</taxon>
        <taxon>Roseomonas</taxon>
    </lineage>
</organism>
<keyword evidence="1" id="KW-1133">Transmembrane helix</keyword>
<accession>A0ABN6NWD7</accession>
<dbReference type="Proteomes" id="UP000831327">
    <property type="component" value="Chromosome"/>
</dbReference>
<gene>
    <name evidence="2" type="ORF">Rmf_02550</name>
</gene>
<keyword evidence="1" id="KW-0812">Transmembrane</keyword>
<feature type="transmembrane region" description="Helical" evidence="1">
    <location>
        <begin position="130"/>
        <end position="150"/>
    </location>
</feature>
<feature type="transmembrane region" description="Helical" evidence="1">
    <location>
        <begin position="67"/>
        <end position="88"/>
    </location>
</feature>
<name>A0ABN6NWD7_9PROT</name>
<dbReference type="EMBL" id="AP025637">
    <property type="protein sequence ID" value="BDG70326.1"/>
    <property type="molecule type" value="Genomic_DNA"/>
</dbReference>